<keyword evidence="2 5" id="KW-0812">Transmembrane</keyword>
<sequence length="303" mass="32942">MYVLLDTVQIHFNPDSFALLNGLLALMMFGASLSVRVDDFRYLLRAPKAPLIGLVSQFVLLPAITFVVTQWLNVDPSMALGMILVASCPGGSFSNIMTWLSRGHLATSVSMTGISTVAALIMTPFNFAFYAGLDPQTAQLLANISVAPLDIMKLILVVLVLPLAGGMFVGRAFPTVSSRLDTPFRWLSMLLFFGFVGIAFSSNGEIFLEHAHKFIGLVILHNALALGLGYLSSRLMKLPEDQTRAVTLEVGIQNSGLGLIILFNFYPDLGGMLIITAFWGVWHLVSGLSLSLFWSRRPALTAS</sequence>
<evidence type="ECO:0000256" key="2">
    <source>
        <dbReference type="ARBA" id="ARBA00022692"/>
    </source>
</evidence>
<dbReference type="PANTHER" id="PTHR10361">
    <property type="entry name" value="SODIUM-BILE ACID COTRANSPORTER"/>
    <property type="match status" value="1"/>
</dbReference>
<feature type="transmembrane region" description="Helical" evidence="5">
    <location>
        <begin position="78"/>
        <end position="100"/>
    </location>
</feature>
<dbReference type="HOGENOM" id="CLU_034788_0_0_6"/>
<dbReference type="InterPro" id="IPR002657">
    <property type="entry name" value="BilAc:Na_symport/Acr3"/>
</dbReference>
<feature type="transmembrane region" description="Helical" evidence="5">
    <location>
        <begin position="184"/>
        <end position="202"/>
    </location>
</feature>
<dbReference type="Pfam" id="PF01758">
    <property type="entry name" value="SBF"/>
    <property type="match status" value="1"/>
</dbReference>
<keyword evidence="7" id="KW-1185">Reference proteome</keyword>
<keyword evidence="3 5" id="KW-1133">Transmembrane helix</keyword>
<dbReference type="Gene3D" id="1.20.1530.20">
    <property type="match status" value="1"/>
</dbReference>
<evidence type="ECO:0000256" key="5">
    <source>
        <dbReference type="SAM" id="Phobius"/>
    </source>
</evidence>
<organism evidence="6 7">
    <name type="scientific">Reinekea blandensis MED297</name>
    <dbReference type="NCBI Taxonomy" id="314283"/>
    <lineage>
        <taxon>Bacteria</taxon>
        <taxon>Pseudomonadati</taxon>
        <taxon>Pseudomonadota</taxon>
        <taxon>Gammaproteobacteria</taxon>
        <taxon>Oceanospirillales</taxon>
        <taxon>Saccharospirillaceae</taxon>
        <taxon>Reinekea</taxon>
    </lineage>
</organism>
<evidence type="ECO:0000256" key="1">
    <source>
        <dbReference type="ARBA" id="ARBA00004141"/>
    </source>
</evidence>
<keyword evidence="4 5" id="KW-0472">Membrane</keyword>
<dbReference type="EMBL" id="AAOE01000003">
    <property type="protein sequence ID" value="EAR10715.1"/>
    <property type="molecule type" value="Genomic_DNA"/>
</dbReference>
<gene>
    <name evidence="6" type="ORF">MED297_11885</name>
</gene>
<evidence type="ECO:0000313" key="7">
    <source>
        <dbReference type="Proteomes" id="UP000005953"/>
    </source>
</evidence>
<protein>
    <submittedName>
        <fullName evidence="6">Sodium bile acid symporter family protein</fullName>
    </submittedName>
</protein>
<feature type="transmembrane region" description="Helical" evidence="5">
    <location>
        <begin position="112"/>
        <end position="131"/>
    </location>
</feature>
<dbReference type="GO" id="GO:0016020">
    <property type="term" value="C:membrane"/>
    <property type="evidence" value="ECO:0007669"/>
    <property type="project" value="UniProtKB-SubCell"/>
</dbReference>
<feature type="transmembrane region" description="Helical" evidence="5">
    <location>
        <begin position="16"/>
        <end position="37"/>
    </location>
</feature>
<feature type="transmembrane region" description="Helical" evidence="5">
    <location>
        <begin position="151"/>
        <end position="172"/>
    </location>
</feature>
<dbReference type="InterPro" id="IPR004710">
    <property type="entry name" value="Bilac:Na_transpt"/>
</dbReference>
<proteinExistence type="predicted"/>
<feature type="transmembrane region" description="Helical" evidence="5">
    <location>
        <begin position="214"/>
        <end position="233"/>
    </location>
</feature>
<dbReference type="InterPro" id="IPR038770">
    <property type="entry name" value="Na+/solute_symporter_sf"/>
</dbReference>
<comment type="caution">
    <text evidence="6">The sequence shown here is derived from an EMBL/GenBank/DDBJ whole genome shotgun (WGS) entry which is preliminary data.</text>
</comment>
<dbReference type="STRING" id="314283.MED297_11885"/>
<evidence type="ECO:0000313" key="6">
    <source>
        <dbReference type="EMBL" id="EAR10715.1"/>
    </source>
</evidence>
<accession>A4BBA2</accession>
<evidence type="ECO:0000256" key="3">
    <source>
        <dbReference type="ARBA" id="ARBA00022989"/>
    </source>
</evidence>
<feature type="transmembrane region" description="Helical" evidence="5">
    <location>
        <begin position="245"/>
        <end position="266"/>
    </location>
</feature>
<evidence type="ECO:0000256" key="4">
    <source>
        <dbReference type="ARBA" id="ARBA00023136"/>
    </source>
</evidence>
<dbReference type="Proteomes" id="UP000005953">
    <property type="component" value="Unassembled WGS sequence"/>
</dbReference>
<reference evidence="6 7" key="1">
    <citation type="submission" date="2006-02" db="EMBL/GenBank/DDBJ databases">
        <authorList>
            <person name="Pinhassi J."/>
            <person name="Pedros-Alio C."/>
            <person name="Ferriera S."/>
            <person name="Johnson J."/>
            <person name="Kravitz S."/>
            <person name="Halpern A."/>
            <person name="Remington K."/>
            <person name="Beeson K."/>
            <person name="Tran B."/>
            <person name="Rogers Y.-H."/>
            <person name="Friedman R."/>
            <person name="Venter J.C."/>
        </authorList>
    </citation>
    <scope>NUCLEOTIDE SEQUENCE [LARGE SCALE GENOMIC DNA]</scope>
    <source>
        <strain evidence="6 7">MED297</strain>
    </source>
</reference>
<dbReference type="AlphaFoldDB" id="A4BBA2"/>
<comment type="subcellular location">
    <subcellularLocation>
        <location evidence="1">Membrane</location>
        <topology evidence="1">Multi-pass membrane protein</topology>
    </subcellularLocation>
</comment>
<name>A4BBA2_9GAMM</name>
<feature type="transmembrane region" description="Helical" evidence="5">
    <location>
        <begin position="49"/>
        <end position="72"/>
    </location>
</feature>
<feature type="transmembrane region" description="Helical" evidence="5">
    <location>
        <begin position="272"/>
        <end position="294"/>
    </location>
</feature>
<dbReference type="PANTHER" id="PTHR10361:SF28">
    <property type="entry name" value="P3 PROTEIN-RELATED"/>
    <property type="match status" value="1"/>
</dbReference>